<gene>
    <name evidence="2" type="ORF">CGK74_05330</name>
</gene>
<evidence type="ECO:0000313" key="3">
    <source>
        <dbReference type="Proteomes" id="UP000215181"/>
    </source>
</evidence>
<sequence length="93" mass="10905">MSEGSVFHRAYRYRLRSNRKADAVRRRWAGCSRKVWNLALAEQQARRERGEKYTGFAGTCQWVTAWRKATETVYLAEVPVCTCCRTSCPWRRG</sequence>
<accession>A0A235F0Q9</accession>
<proteinExistence type="predicted"/>
<organism evidence="2 3">
    <name type="scientific">Thauera propionica</name>
    <dbReference type="NCBI Taxonomy" id="2019431"/>
    <lineage>
        <taxon>Bacteria</taxon>
        <taxon>Pseudomonadati</taxon>
        <taxon>Pseudomonadota</taxon>
        <taxon>Betaproteobacteria</taxon>
        <taxon>Rhodocyclales</taxon>
        <taxon>Zoogloeaceae</taxon>
        <taxon>Thauera</taxon>
    </lineage>
</organism>
<dbReference type="Proteomes" id="UP000215181">
    <property type="component" value="Unassembled WGS sequence"/>
</dbReference>
<protein>
    <recommendedName>
        <fullName evidence="1">Transposase putative helix-turn-helix domain-containing protein</fullName>
    </recommendedName>
</protein>
<dbReference type="EMBL" id="NOIH01000004">
    <property type="protein sequence ID" value="OYD54888.1"/>
    <property type="molecule type" value="Genomic_DNA"/>
</dbReference>
<name>A0A235F0Q9_9RHOO</name>
<dbReference type="InterPro" id="IPR021027">
    <property type="entry name" value="Transposase_put_HTH"/>
</dbReference>
<reference evidence="2 3" key="1">
    <citation type="submission" date="2017-07" db="EMBL/GenBank/DDBJ databases">
        <title>Thauera sp. KNDSS-Mac4 genome sequence and assembly.</title>
        <authorList>
            <person name="Mayilraj S."/>
        </authorList>
    </citation>
    <scope>NUCLEOTIDE SEQUENCE [LARGE SCALE GENOMIC DNA]</scope>
    <source>
        <strain evidence="2 3">KNDSS-Mac4</strain>
    </source>
</reference>
<evidence type="ECO:0000313" key="2">
    <source>
        <dbReference type="EMBL" id="OYD54888.1"/>
    </source>
</evidence>
<dbReference type="Pfam" id="PF12323">
    <property type="entry name" value="HTH_OrfB_IS605"/>
    <property type="match status" value="1"/>
</dbReference>
<feature type="domain" description="Transposase putative helix-turn-helix" evidence="1">
    <location>
        <begin position="8"/>
        <end position="52"/>
    </location>
</feature>
<keyword evidence="3" id="KW-1185">Reference proteome</keyword>
<comment type="caution">
    <text evidence="2">The sequence shown here is derived from an EMBL/GenBank/DDBJ whole genome shotgun (WGS) entry which is preliminary data.</text>
</comment>
<dbReference type="RefSeq" id="WP_094267471.1">
    <property type="nucleotide sequence ID" value="NZ_NOIH01000004.1"/>
</dbReference>
<dbReference type="AlphaFoldDB" id="A0A235F0Q9"/>
<evidence type="ECO:0000259" key="1">
    <source>
        <dbReference type="Pfam" id="PF12323"/>
    </source>
</evidence>